<dbReference type="InterPro" id="IPR029132">
    <property type="entry name" value="CBAH/NAAA_C"/>
</dbReference>
<dbReference type="CDD" id="cd00542">
    <property type="entry name" value="Ntn_PVA"/>
    <property type="match status" value="1"/>
</dbReference>
<evidence type="ECO:0000259" key="3">
    <source>
        <dbReference type="Pfam" id="PF02275"/>
    </source>
</evidence>
<dbReference type="InterPro" id="IPR052193">
    <property type="entry name" value="Peptidase_C59"/>
</dbReference>
<dbReference type="RefSeq" id="WP_034572760.1">
    <property type="nucleotide sequence ID" value="NZ_JQBS01000006.1"/>
</dbReference>
<name>A0A0R2I4Y4_CARDV</name>
<dbReference type="PANTHER" id="PTHR35527">
    <property type="entry name" value="CHOLOYLGLYCINE HYDROLASE"/>
    <property type="match status" value="1"/>
</dbReference>
<comment type="caution">
    <text evidence="4">The sequence shown here is derived from an EMBL/GenBank/DDBJ whole genome shotgun (WGS) entry which is preliminary data.</text>
</comment>
<organism evidence="4 5">
    <name type="scientific">Carnobacterium divergens DSM 20623</name>
    <dbReference type="NCBI Taxonomy" id="1449336"/>
    <lineage>
        <taxon>Bacteria</taxon>
        <taxon>Bacillati</taxon>
        <taxon>Bacillota</taxon>
        <taxon>Bacilli</taxon>
        <taxon>Lactobacillales</taxon>
        <taxon>Carnobacteriaceae</taxon>
        <taxon>Carnobacterium</taxon>
    </lineage>
</organism>
<feature type="domain" description="Choloylglycine hydrolase/NAAA C-terminal" evidence="3">
    <location>
        <begin position="4"/>
        <end position="310"/>
    </location>
</feature>
<keyword evidence="5" id="KW-1185">Reference proteome</keyword>
<proteinExistence type="inferred from homology"/>
<evidence type="ECO:0000313" key="4">
    <source>
        <dbReference type="EMBL" id="KRN57509.1"/>
    </source>
</evidence>
<evidence type="ECO:0000256" key="2">
    <source>
        <dbReference type="ARBA" id="ARBA00022801"/>
    </source>
</evidence>
<dbReference type="Proteomes" id="UP000051658">
    <property type="component" value="Unassembled WGS sequence"/>
</dbReference>
<dbReference type="AlphaFoldDB" id="A0A0R2I4Y4"/>
<dbReference type="EMBL" id="JQBS01000006">
    <property type="protein sequence ID" value="KRN57509.1"/>
    <property type="molecule type" value="Genomic_DNA"/>
</dbReference>
<dbReference type="Pfam" id="PF02275">
    <property type="entry name" value="CBAH"/>
    <property type="match status" value="1"/>
</dbReference>
<reference evidence="4 5" key="1">
    <citation type="journal article" date="2015" name="Genome Announc.">
        <title>Expanding the biotechnology potential of lactobacilli through comparative genomics of 213 strains and associated genera.</title>
        <authorList>
            <person name="Sun Z."/>
            <person name="Harris H.M."/>
            <person name="McCann A."/>
            <person name="Guo C."/>
            <person name="Argimon S."/>
            <person name="Zhang W."/>
            <person name="Yang X."/>
            <person name="Jeffery I.B."/>
            <person name="Cooney J.C."/>
            <person name="Kagawa T.F."/>
            <person name="Liu W."/>
            <person name="Song Y."/>
            <person name="Salvetti E."/>
            <person name="Wrobel A."/>
            <person name="Rasinkangas P."/>
            <person name="Parkhill J."/>
            <person name="Rea M.C."/>
            <person name="O'Sullivan O."/>
            <person name="Ritari J."/>
            <person name="Douillard F.P."/>
            <person name="Paul Ross R."/>
            <person name="Yang R."/>
            <person name="Briner A.E."/>
            <person name="Felis G.E."/>
            <person name="de Vos W.M."/>
            <person name="Barrangou R."/>
            <person name="Klaenhammer T.R."/>
            <person name="Caufield P.W."/>
            <person name="Cui Y."/>
            <person name="Zhang H."/>
            <person name="O'Toole P.W."/>
        </authorList>
    </citation>
    <scope>NUCLEOTIDE SEQUENCE [LARGE SCALE GENOMIC DNA]</scope>
    <source>
        <strain evidence="4 5">DSM 20623</strain>
    </source>
</reference>
<dbReference type="GeneID" id="89590077"/>
<dbReference type="PATRIC" id="fig|1449336.4.peg.28"/>
<dbReference type="SUPFAM" id="SSF56235">
    <property type="entry name" value="N-terminal nucleophile aminohydrolases (Ntn hydrolases)"/>
    <property type="match status" value="1"/>
</dbReference>
<keyword evidence="2" id="KW-0378">Hydrolase</keyword>
<protein>
    <submittedName>
        <fullName evidence="4">Penicillin amidase</fullName>
    </submittedName>
</protein>
<evidence type="ECO:0000313" key="5">
    <source>
        <dbReference type="Proteomes" id="UP000051658"/>
    </source>
</evidence>
<evidence type="ECO:0000256" key="1">
    <source>
        <dbReference type="ARBA" id="ARBA00006625"/>
    </source>
</evidence>
<dbReference type="InterPro" id="IPR029055">
    <property type="entry name" value="Ntn_hydrolases_N"/>
</dbReference>
<dbReference type="PANTHER" id="PTHR35527:SF2">
    <property type="entry name" value="HYDROLASE"/>
    <property type="match status" value="1"/>
</dbReference>
<dbReference type="GO" id="GO:0016787">
    <property type="term" value="F:hydrolase activity"/>
    <property type="evidence" value="ECO:0007669"/>
    <property type="project" value="UniProtKB-KW"/>
</dbReference>
<dbReference type="eggNOG" id="COG3049">
    <property type="taxonomic scope" value="Bacteria"/>
</dbReference>
<gene>
    <name evidence="4" type="ORF">IV74_GL000028</name>
</gene>
<sequence length="328" mass="36740">MIGCSSFTLKTLNGTQLLSRTMDFATYVDSGVVVVPKGFKLNYNQNEQQVVQHRFLGMANLTTSSPAFYDGVNEHGLAGATLYYPGFATYQKQSTKTSINPLQFISYMLGQAKNIEEVEMILPSIDLINEINDILPIVPPLHFIFTDKSGKTLIIEPDQNQLTLHKDSIGVMTNSPNYQWHETNLRNYIGINPNQLKSVELNGKTFKPFGQGSGTVGMPGDYTPPARFVRVAYLKEYAKKATTELEGVTTSFHILASVDIPKGIVLNEQGNSDYTVYTSSMSTDSSNYYFASYDNRRINKVNLFNEDLTDGKLKKYPLPMEQDIHHLN</sequence>
<comment type="similarity">
    <text evidence="1">Belongs to the peptidase C59 family.</text>
</comment>
<accession>A0A0R2I4Y4</accession>
<dbReference type="Gene3D" id="3.60.60.10">
    <property type="entry name" value="Penicillin V Acylase, Chain A"/>
    <property type="match status" value="1"/>
</dbReference>